<organism evidence="1 2">
    <name type="scientific">Phlebia brevispora</name>
    <dbReference type="NCBI Taxonomy" id="194682"/>
    <lineage>
        <taxon>Eukaryota</taxon>
        <taxon>Fungi</taxon>
        <taxon>Dikarya</taxon>
        <taxon>Basidiomycota</taxon>
        <taxon>Agaricomycotina</taxon>
        <taxon>Agaricomycetes</taxon>
        <taxon>Polyporales</taxon>
        <taxon>Meruliaceae</taxon>
        <taxon>Phlebia</taxon>
    </lineage>
</organism>
<sequence>MQQELLLIVGTPRQLGRITYALQSTAFLVSVTAVPDGHEEAVITSASPPAIDWEEGGTDGSDDPDMEEYWGHGYHAYNATGQGPGRMSFQWFGADAWVFGGYRQRLGSYEVVLDGNRRYDFEGFHDGDTENFNAVLFNATDLDVDYHQLELINTSADSQNSVLDISHIVYQSNSVTVSSVLSTAPECRWGPQGLNAPAWTLDSLSHTTSHALGSMEYNFTVSNSTSIKNWKLSGTGIALYGLTGNNSSPFTVFIDSALSQTYTPNSRVTPSVNDSQLLFVRNDLPQGFHTMTIRNNPQALSNGPNGLIPATLNIQNMVVYASLENTTSPTTTASKHRKRDWGPAVRFRVPFSLAIQPLQTQSAA</sequence>
<keyword evidence="2" id="KW-1185">Reference proteome</keyword>
<name>A0ACC1T422_9APHY</name>
<evidence type="ECO:0000313" key="1">
    <source>
        <dbReference type="EMBL" id="KAJ3552559.1"/>
    </source>
</evidence>
<evidence type="ECO:0000313" key="2">
    <source>
        <dbReference type="Proteomes" id="UP001148662"/>
    </source>
</evidence>
<accession>A0ACC1T422</accession>
<reference evidence="1" key="1">
    <citation type="submission" date="2022-07" db="EMBL/GenBank/DDBJ databases">
        <title>Genome Sequence of Phlebia brevispora.</title>
        <authorList>
            <person name="Buettner E."/>
        </authorList>
    </citation>
    <scope>NUCLEOTIDE SEQUENCE</scope>
    <source>
        <strain evidence="1">MPL23</strain>
    </source>
</reference>
<proteinExistence type="predicted"/>
<dbReference type="Proteomes" id="UP001148662">
    <property type="component" value="Unassembled WGS sequence"/>
</dbReference>
<gene>
    <name evidence="1" type="ORF">NM688_g4091</name>
</gene>
<comment type="caution">
    <text evidence="1">The sequence shown here is derived from an EMBL/GenBank/DDBJ whole genome shotgun (WGS) entry which is preliminary data.</text>
</comment>
<dbReference type="EMBL" id="JANHOG010000646">
    <property type="protein sequence ID" value="KAJ3552559.1"/>
    <property type="molecule type" value="Genomic_DNA"/>
</dbReference>
<protein>
    <submittedName>
        <fullName evidence="1">Uncharacterized protein</fullName>
    </submittedName>
</protein>